<evidence type="ECO:0008006" key="3">
    <source>
        <dbReference type="Google" id="ProtNLM"/>
    </source>
</evidence>
<evidence type="ECO:0000313" key="1">
    <source>
        <dbReference type="EMBL" id="MCT2582346.1"/>
    </source>
</evidence>
<dbReference type="EMBL" id="JAFFZE010000005">
    <property type="protein sequence ID" value="MCT2582346.1"/>
    <property type="molecule type" value="Genomic_DNA"/>
</dbReference>
<dbReference type="RefSeq" id="WP_260189702.1">
    <property type="nucleotide sequence ID" value="NZ_JAFFZE010000005.1"/>
</dbReference>
<dbReference type="Proteomes" id="UP001156441">
    <property type="component" value="Unassembled WGS sequence"/>
</dbReference>
<keyword evidence="2" id="KW-1185">Reference proteome</keyword>
<sequence length="100" mass="10140">MTGFGTSPDQLLGHAGTLGGVADRLIDVGGRLPDGLGEASLGAFAQFLTAGLGGAMGQTRDAYTHAASAVDTMGMGLRQAADDYRRVDDDHAGTFEGGVR</sequence>
<reference evidence="1 2" key="1">
    <citation type="submission" date="2021-02" db="EMBL/GenBank/DDBJ databases">
        <title>Actinophytocola xerophila sp. nov., isolated from soil of cotton cropping field.</title>
        <authorList>
            <person name="Huang R."/>
            <person name="Chen X."/>
            <person name="Ge X."/>
            <person name="Liu W."/>
        </authorList>
    </citation>
    <scope>NUCLEOTIDE SEQUENCE [LARGE SCALE GENOMIC DNA]</scope>
    <source>
        <strain evidence="1 2">S1-96</strain>
    </source>
</reference>
<gene>
    <name evidence="1" type="ORF">JT362_04320</name>
</gene>
<evidence type="ECO:0000313" key="2">
    <source>
        <dbReference type="Proteomes" id="UP001156441"/>
    </source>
</evidence>
<organism evidence="1 2">
    <name type="scientific">Actinophytocola gossypii</name>
    <dbReference type="NCBI Taxonomy" id="2812003"/>
    <lineage>
        <taxon>Bacteria</taxon>
        <taxon>Bacillati</taxon>
        <taxon>Actinomycetota</taxon>
        <taxon>Actinomycetes</taxon>
        <taxon>Pseudonocardiales</taxon>
        <taxon>Pseudonocardiaceae</taxon>
    </lineage>
</organism>
<proteinExistence type="predicted"/>
<accession>A0ABT2J3L9</accession>
<protein>
    <recommendedName>
        <fullName evidence="3">ESX-1 secretion-associated protein</fullName>
    </recommendedName>
</protein>
<name>A0ABT2J3L9_9PSEU</name>
<comment type="caution">
    <text evidence="1">The sequence shown here is derived from an EMBL/GenBank/DDBJ whole genome shotgun (WGS) entry which is preliminary data.</text>
</comment>